<reference evidence="1 2" key="1">
    <citation type="submission" date="2020-02" db="EMBL/GenBank/DDBJ databases">
        <title>Comparative genome analysis reveals the metabolism and evolution of the thermophilic archaeal genus Metallosphaera.</title>
        <authorList>
            <person name="Jiang C."/>
        </authorList>
    </citation>
    <scope>NUCLEOTIDE SEQUENCE [LARGE SCALE GENOMIC DNA]</scope>
    <source>
        <strain evidence="1 2">Ric-A</strain>
    </source>
</reference>
<dbReference type="AlphaFoldDB" id="A0A6N0NT68"/>
<name>A0A6N0NT68_9CREN</name>
<accession>A0A6N0NT68</accession>
<sequence>MLLFLGLSLSQPKDERVVSIGLGINMLATVTLDICTALSYRGFSVKADYFYFQKKIAELDRLKAAFLSLVPLT</sequence>
<dbReference type="KEGG" id="mten:GWK48_06335"/>
<organism evidence="1 2">
    <name type="scientific">Metallosphaera tengchongensis</name>
    <dbReference type="NCBI Taxonomy" id="1532350"/>
    <lineage>
        <taxon>Archaea</taxon>
        <taxon>Thermoproteota</taxon>
        <taxon>Thermoprotei</taxon>
        <taxon>Sulfolobales</taxon>
        <taxon>Sulfolobaceae</taxon>
        <taxon>Metallosphaera</taxon>
    </lineage>
</organism>
<evidence type="ECO:0000313" key="1">
    <source>
        <dbReference type="EMBL" id="QKR00044.1"/>
    </source>
</evidence>
<dbReference type="Proteomes" id="UP000509301">
    <property type="component" value="Chromosome"/>
</dbReference>
<dbReference type="RefSeq" id="WP_174630645.1">
    <property type="nucleotide sequence ID" value="NZ_CP049074.1"/>
</dbReference>
<gene>
    <name evidence="1" type="ORF">GWK48_06335</name>
</gene>
<dbReference type="GeneID" id="55641551"/>
<dbReference type="EMBL" id="CP049074">
    <property type="protein sequence ID" value="QKR00044.1"/>
    <property type="molecule type" value="Genomic_DNA"/>
</dbReference>
<evidence type="ECO:0000313" key="2">
    <source>
        <dbReference type="Proteomes" id="UP000509301"/>
    </source>
</evidence>
<proteinExistence type="predicted"/>
<keyword evidence="2" id="KW-1185">Reference proteome</keyword>
<protein>
    <submittedName>
        <fullName evidence="1">Transposase</fullName>
    </submittedName>
</protein>